<feature type="compositionally biased region" description="Basic and acidic residues" evidence="2">
    <location>
        <begin position="428"/>
        <end position="449"/>
    </location>
</feature>
<comment type="caution">
    <text evidence="3">The sequence shown here is derived from an EMBL/GenBank/DDBJ whole genome shotgun (WGS) entry which is preliminary data.</text>
</comment>
<evidence type="ECO:0008006" key="5">
    <source>
        <dbReference type="Google" id="ProtNLM"/>
    </source>
</evidence>
<proteinExistence type="predicted"/>
<keyword evidence="4" id="KW-1185">Reference proteome</keyword>
<organism evidence="3 4">
    <name type="scientific">Tanacetum coccineum</name>
    <dbReference type="NCBI Taxonomy" id="301880"/>
    <lineage>
        <taxon>Eukaryota</taxon>
        <taxon>Viridiplantae</taxon>
        <taxon>Streptophyta</taxon>
        <taxon>Embryophyta</taxon>
        <taxon>Tracheophyta</taxon>
        <taxon>Spermatophyta</taxon>
        <taxon>Magnoliopsida</taxon>
        <taxon>eudicotyledons</taxon>
        <taxon>Gunneridae</taxon>
        <taxon>Pentapetalae</taxon>
        <taxon>asterids</taxon>
        <taxon>campanulids</taxon>
        <taxon>Asterales</taxon>
        <taxon>Asteraceae</taxon>
        <taxon>Asteroideae</taxon>
        <taxon>Anthemideae</taxon>
        <taxon>Anthemidinae</taxon>
        <taxon>Tanacetum</taxon>
    </lineage>
</organism>
<feature type="compositionally biased region" description="Low complexity" evidence="2">
    <location>
        <begin position="131"/>
        <end position="166"/>
    </location>
</feature>
<feature type="region of interest" description="Disordered" evidence="2">
    <location>
        <begin position="112"/>
        <end position="175"/>
    </location>
</feature>
<feature type="coiled-coil region" evidence="1">
    <location>
        <begin position="492"/>
        <end position="526"/>
    </location>
</feature>
<feature type="region of interest" description="Disordered" evidence="2">
    <location>
        <begin position="418"/>
        <end position="449"/>
    </location>
</feature>
<evidence type="ECO:0000313" key="4">
    <source>
        <dbReference type="Proteomes" id="UP001151760"/>
    </source>
</evidence>
<sequence>MQSLSPKSTSFNEFSSNIATALVCLATNRTYNFSKMIFDGMMRNVKSKGKFLMYPRFIEKLLKMSQFGTIKYTEVYLVPCHTQKVFTTLRVNSLSFSGRTVPLFDTMIVPQGEGQVNPTVPHPTPSPQHVSPPHHTQTSSPPDIQPTPQDTQTSPQVSLPHTTSLPTPTPTPRRMTKRAIRISQSKALSPVADETAFPIGNVEHGEAFPTVSSLDAGQDRENIPKTSAMPHESSPRVTSLGGEEGSMQQQLKELMDFCTNLQSQHTTMAEKIKGQDLEISQLKARVKTLEEQEMNRAGVVQEDAPNRGGIDQGEADVFKGDAEKDSSRSTDKGSESIGEFANVLSSMGAVNVLASGGLKEVFTTASPPIPPVSSNVITAIATASEQDPTAEAITTARVITPYTRRPRASRGVIIRSTSPIPMSVPSAGKEDKRKGKEIMTESEKPTKAKVQEQMSLQLARELQEEFVHEDQSIREQIKRDAEIARIHVEEDLRQMIDELDRSNEMINKHMAEYEEAENELSIEEKTELITELINYQKDFDRIKKYQAQQQRLASKSERRKFYTSVLKSHAGWKTKDFRGMTFDQIEEKFMPVWKSIQEFVPMDSKKESESLKRSGILLEKVKAKRLKTSDVSAQEQQESDNQDKIINLQQWAVLVREETSVDITPSAAKTPIYDWKIFKDKLREVYQIFRVGQAPKVYPYFESMLKDFDRDDLKTLWKLVKDRFKTELPKSDLEKCLFWPLKVMFEPVATDLLWQFEAPIKSWKMYKSCSVHCLSMEGMIIYMLNDVEYPFPKSTLQKMLAHKCEVSEFNEDLIQMINLIRGQLKKD</sequence>
<feature type="region of interest" description="Disordered" evidence="2">
    <location>
        <begin position="303"/>
        <end position="336"/>
    </location>
</feature>
<evidence type="ECO:0000256" key="2">
    <source>
        <dbReference type="SAM" id="MobiDB-lite"/>
    </source>
</evidence>
<protein>
    <recommendedName>
        <fullName evidence="5">Synaptobrevin, longin-like domain protein</fullName>
    </recommendedName>
</protein>
<reference evidence="3" key="1">
    <citation type="journal article" date="2022" name="Int. J. Mol. Sci.">
        <title>Draft Genome of Tanacetum Coccineum: Genomic Comparison of Closely Related Tanacetum-Family Plants.</title>
        <authorList>
            <person name="Yamashiro T."/>
            <person name="Shiraishi A."/>
            <person name="Nakayama K."/>
            <person name="Satake H."/>
        </authorList>
    </citation>
    <scope>NUCLEOTIDE SEQUENCE</scope>
</reference>
<feature type="compositionally biased region" description="Basic and acidic residues" evidence="2">
    <location>
        <begin position="316"/>
        <end position="334"/>
    </location>
</feature>
<evidence type="ECO:0000313" key="3">
    <source>
        <dbReference type="EMBL" id="GJT27832.1"/>
    </source>
</evidence>
<dbReference type="Proteomes" id="UP001151760">
    <property type="component" value="Unassembled WGS sequence"/>
</dbReference>
<keyword evidence="1" id="KW-0175">Coiled coil</keyword>
<name>A0ABQ5CNB0_9ASTR</name>
<evidence type="ECO:0000256" key="1">
    <source>
        <dbReference type="SAM" id="Coils"/>
    </source>
</evidence>
<accession>A0ABQ5CNB0</accession>
<gene>
    <name evidence="3" type="ORF">Tco_0908107</name>
</gene>
<reference evidence="3" key="2">
    <citation type="submission" date="2022-01" db="EMBL/GenBank/DDBJ databases">
        <authorList>
            <person name="Yamashiro T."/>
            <person name="Shiraishi A."/>
            <person name="Satake H."/>
            <person name="Nakayama K."/>
        </authorList>
    </citation>
    <scope>NUCLEOTIDE SEQUENCE</scope>
</reference>
<dbReference type="EMBL" id="BQNB010014412">
    <property type="protein sequence ID" value="GJT27832.1"/>
    <property type="molecule type" value="Genomic_DNA"/>
</dbReference>
<feature type="region of interest" description="Disordered" evidence="2">
    <location>
        <begin position="212"/>
        <end position="242"/>
    </location>
</feature>